<evidence type="ECO:0000256" key="8">
    <source>
        <dbReference type="ARBA" id="ARBA00023143"/>
    </source>
</evidence>
<dbReference type="Proteomes" id="UP000285478">
    <property type="component" value="Chromosome"/>
</dbReference>
<keyword evidence="6 11" id="KW-0283">Flagellar rotation</keyword>
<evidence type="ECO:0000256" key="4">
    <source>
        <dbReference type="ARBA" id="ARBA00022500"/>
    </source>
</evidence>
<keyword evidence="5 11" id="KW-0997">Cell inner membrane</keyword>
<dbReference type="EMBL" id="CP035033">
    <property type="protein sequence ID" value="QAB15549.1"/>
    <property type="molecule type" value="Genomic_DNA"/>
</dbReference>
<keyword evidence="14" id="KW-1185">Reference proteome</keyword>
<keyword evidence="13" id="KW-0966">Cell projection</keyword>
<evidence type="ECO:0000256" key="3">
    <source>
        <dbReference type="ARBA" id="ARBA00022475"/>
    </source>
</evidence>
<dbReference type="AlphaFoldDB" id="A0A410H3P9"/>
<dbReference type="Pfam" id="PF01052">
    <property type="entry name" value="FliMN_C"/>
    <property type="match status" value="1"/>
</dbReference>
<comment type="function">
    <text evidence="9 11">FliM is one of three proteins (FliG, FliN, FliM) that forms the rotor-mounted switch complex (C ring), located at the base of the basal body. This complex interacts with the CheY and CheZ chemotaxis proteins, in addition to contacting components of the motor that determine the direction of flagellar rotation.</text>
</comment>
<feature type="domain" description="Flagellar motor switch protein FliN-like C-terminal" evidence="12">
    <location>
        <begin position="253"/>
        <end position="320"/>
    </location>
</feature>
<evidence type="ECO:0000256" key="5">
    <source>
        <dbReference type="ARBA" id="ARBA00022519"/>
    </source>
</evidence>
<organism evidence="13 14">
    <name type="scientific">Hydrogenovibrio thermophilus</name>
    <dbReference type="NCBI Taxonomy" id="265883"/>
    <lineage>
        <taxon>Bacteria</taxon>
        <taxon>Pseudomonadati</taxon>
        <taxon>Pseudomonadota</taxon>
        <taxon>Gammaproteobacteria</taxon>
        <taxon>Thiotrichales</taxon>
        <taxon>Piscirickettsiaceae</taxon>
        <taxon>Hydrogenovibrio</taxon>
    </lineage>
</organism>
<dbReference type="GO" id="GO:0003774">
    <property type="term" value="F:cytoskeletal motor activity"/>
    <property type="evidence" value="ECO:0007669"/>
    <property type="project" value="InterPro"/>
</dbReference>
<gene>
    <name evidence="13" type="primary">fliM</name>
    <name evidence="13" type="ORF">EPV75_07660</name>
</gene>
<accession>A0A410H3P9</accession>
<keyword evidence="8 11" id="KW-0975">Bacterial flagellum</keyword>
<dbReference type="GO" id="GO:0005886">
    <property type="term" value="C:plasma membrane"/>
    <property type="evidence" value="ECO:0007669"/>
    <property type="project" value="UniProtKB-SubCell"/>
</dbReference>
<dbReference type="KEGG" id="htr:EPV75_07660"/>
<evidence type="ECO:0000256" key="6">
    <source>
        <dbReference type="ARBA" id="ARBA00022779"/>
    </source>
</evidence>
<evidence type="ECO:0000313" key="13">
    <source>
        <dbReference type="EMBL" id="QAB15549.1"/>
    </source>
</evidence>
<keyword evidence="7 11" id="KW-0472">Membrane</keyword>
<evidence type="ECO:0000256" key="9">
    <source>
        <dbReference type="ARBA" id="ARBA00025044"/>
    </source>
</evidence>
<keyword evidence="4 11" id="KW-0145">Chemotaxis</keyword>
<evidence type="ECO:0000256" key="7">
    <source>
        <dbReference type="ARBA" id="ARBA00023136"/>
    </source>
</evidence>
<proteinExistence type="inferred from homology"/>
<evidence type="ECO:0000256" key="10">
    <source>
        <dbReference type="NCBIfam" id="TIGR01397"/>
    </source>
</evidence>
<dbReference type="InterPro" id="IPR036429">
    <property type="entry name" value="SpoA-like_sf"/>
</dbReference>
<reference evidence="13 14" key="1">
    <citation type="journal article" date="2018" name="Environ. Microbiol.">
        <title>Genomes of ubiquitous marine and hypersaline Hydrogenovibrio, Thiomicrorhabdus and Thiomicrospira spp. encode a diversity of mechanisms to sustain chemolithoautotrophy in heterogeneous environments.</title>
        <authorList>
            <person name="Scott K.M."/>
            <person name="Williams J."/>
            <person name="Porter C.M.B."/>
            <person name="Russel S."/>
            <person name="Harmer T.L."/>
            <person name="Paul J.H."/>
            <person name="Antonen K.M."/>
            <person name="Bridges M.K."/>
            <person name="Camper G.J."/>
            <person name="Campla C.K."/>
            <person name="Casella L.G."/>
            <person name="Chase E."/>
            <person name="Conrad J.W."/>
            <person name="Cruz M.C."/>
            <person name="Dunlap D.S."/>
            <person name="Duran L."/>
            <person name="Fahsbender E.M."/>
            <person name="Goldsmith D.B."/>
            <person name="Keeley R.F."/>
            <person name="Kondoff M.R."/>
            <person name="Kussy B.I."/>
            <person name="Lane M.K."/>
            <person name="Lawler S."/>
            <person name="Leigh B.A."/>
            <person name="Lewis C."/>
            <person name="Lostal L.M."/>
            <person name="Marking D."/>
            <person name="Mancera P.A."/>
            <person name="McClenthan E.C."/>
            <person name="McIntyre E.A."/>
            <person name="Mine J.A."/>
            <person name="Modi S."/>
            <person name="Moore B.D."/>
            <person name="Morgan W.A."/>
            <person name="Nelson K.M."/>
            <person name="Nguyen K.N."/>
            <person name="Ogburn N."/>
            <person name="Parrino D.G."/>
            <person name="Pedapudi A.D."/>
            <person name="Pelham R.P."/>
            <person name="Preece A.M."/>
            <person name="Rampersad E.A."/>
            <person name="Richardson J.C."/>
            <person name="Rodgers C.M."/>
            <person name="Schaffer B.L."/>
            <person name="Sheridan N.E."/>
            <person name="Solone M.R."/>
            <person name="Staley Z.R."/>
            <person name="Tabuchi M."/>
            <person name="Waide R.J."/>
            <person name="Wanjugi P.W."/>
            <person name="Young S."/>
            <person name="Clum A."/>
            <person name="Daum C."/>
            <person name="Huntemann M."/>
            <person name="Ivanova N."/>
            <person name="Kyrpides N."/>
            <person name="Mikhailova N."/>
            <person name="Palaniappan K."/>
            <person name="Pillay M."/>
            <person name="Reddy T.B.K."/>
            <person name="Shapiro N."/>
            <person name="Stamatis D."/>
            <person name="Varghese N."/>
            <person name="Woyke T."/>
            <person name="Boden R."/>
            <person name="Freyermuth S.K."/>
            <person name="Kerfeld C.A."/>
        </authorList>
    </citation>
    <scope>NUCLEOTIDE SEQUENCE [LARGE SCALE GENOMIC DNA]</scope>
    <source>
        <strain evidence="13 14">JR-2</strain>
    </source>
</reference>
<evidence type="ECO:0000256" key="1">
    <source>
        <dbReference type="ARBA" id="ARBA00011049"/>
    </source>
</evidence>
<dbReference type="PANTHER" id="PTHR30034:SF3">
    <property type="entry name" value="FLAGELLAR MOTOR SWITCH PROTEIN FLIM"/>
    <property type="match status" value="1"/>
</dbReference>
<dbReference type="GO" id="GO:0009425">
    <property type="term" value="C:bacterial-type flagellum basal body"/>
    <property type="evidence" value="ECO:0007669"/>
    <property type="project" value="UniProtKB-SubCell"/>
</dbReference>
<dbReference type="GO" id="GO:0050918">
    <property type="term" value="P:positive chemotaxis"/>
    <property type="evidence" value="ECO:0007669"/>
    <property type="project" value="TreeGrafter"/>
</dbReference>
<name>A0A410H3P9_9GAMM</name>
<sequence length="339" mass="38483">MDDILSQDEVDALLKGMGGGDVETEGDDSAEGTSAKVYDFTNQERIVRGRLPALDIINERFARGFQRHFNEMIMSSVEVTAGEVKIIKMIDYLRNLFVPTSLNIYRINPLNGVALFTLDSKLIFTAVDMYFGGTGLLPFKIEGREYTPVEMSMVRSILDMSSENLRKAWAPVMDIEIDYMHSEMNPKFASIVDATDMIVVSPINVRFEGVEGRVDIVMPYAMLEPVRDKLEEGMSNLQGESDNRWSRTLKEEAKNIEIDLSVNLAELQMQMDDLMKMEKGDIIPIEMPELVTVKAEGISLVRGKVGESNDRKAVRIEQILHHPAYQERVIENVKEWYDE</sequence>
<dbReference type="Pfam" id="PF02154">
    <property type="entry name" value="FliM"/>
    <property type="match status" value="1"/>
</dbReference>
<dbReference type="RefSeq" id="WP_029938309.1">
    <property type="nucleotide sequence ID" value="NZ_CP035033.1"/>
</dbReference>
<dbReference type="SUPFAM" id="SSF101801">
    <property type="entry name" value="Surface presentation of antigens (SPOA)"/>
    <property type="match status" value="1"/>
</dbReference>
<evidence type="ECO:0000256" key="2">
    <source>
        <dbReference type="ARBA" id="ARBA00021898"/>
    </source>
</evidence>
<dbReference type="CDD" id="cd17908">
    <property type="entry name" value="FliM"/>
    <property type="match status" value="1"/>
</dbReference>
<comment type="subcellular location">
    <subcellularLocation>
        <location evidence="11">Cell inner membrane</location>
        <topology evidence="11">Peripheral membrane protein</topology>
    </subcellularLocation>
    <subcellularLocation>
        <location evidence="11">Bacterial flagellum basal body</location>
    </subcellularLocation>
</comment>
<dbReference type="InterPro" id="IPR001689">
    <property type="entry name" value="Flag_FliM"/>
</dbReference>
<evidence type="ECO:0000313" key="14">
    <source>
        <dbReference type="Proteomes" id="UP000285478"/>
    </source>
</evidence>
<dbReference type="PRINTS" id="PR00955">
    <property type="entry name" value="FLGMOTORFLIM"/>
</dbReference>
<protein>
    <recommendedName>
        <fullName evidence="2 10">Flagellar motor switch protein FliM</fullName>
    </recommendedName>
</protein>
<dbReference type="Gene3D" id="3.40.1550.10">
    <property type="entry name" value="CheC-like"/>
    <property type="match status" value="1"/>
</dbReference>
<dbReference type="NCBIfam" id="TIGR01397">
    <property type="entry name" value="fliM_switch"/>
    <property type="match status" value="1"/>
</dbReference>
<dbReference type="Gene3D" id="2.30.330.10">
    <property type="entry name" value="SpoA-like"/>
    <property type="match status" value="1"/>
</dbReference>
<dbReference type="PANTHER" id="PTHR30034">
    <property type="entry name" value="FLAGELLAR MOTOR SWITCH PROTEIN FLIM"/>
    <property type="match status" value="1"/>
</dbReference>
<comment type="similarity">
    <text evidence="1 11">Belongs to the FliM family.</text>
</comment>
<dbReference type="GO" id="GO:0071978">
    <property type="term" value="P:bacterial-type flagellum-dependent swarming motility"/>
    <property type="evidence" value="ECO:0007669"/>
    <property type="project" value="TreeGrafter"/>
</dbReference>
<keyword evidence="13" id="KW-0969">Cilium</keyword>
<evidence type="ECO:0000259" key="12">
    <source>
        <dbReference type="Pfam" id="PF01052"/>
    </source>
</evidence>
<keyword evidence="13" id="KW-0282">Flagellum</keyword>
<evidence type="ECO:0000256" key="11">
    <source>
        <dbReference type="PIRNR" id="PIRNR002888"/>
    </source>
</evidence>
<dbReference type="InterPro" id="IPR028976">
    <property type="entry name" value="CheC-like_sf"/>
</dbReference>
<dbReference type="PIRSF" id="PIRSF002888">
    <property type="entry name" value="FliM"/>
    <property type="match status" value="1"/>
</dbReference>
<dbReference type="SUPFAM" id="SSF103039">
    <property type="entry name" value="CheC-like"/>
    <property type="match status" value="1"/>
</dbReference>
<keyword evidence="3 11" id="KW-1003">Cell membrane</keyword>
<dbReference type="InterPro" id="IPR001543">
    <property type="entry name" value="FliN-like_C"/>
</dbReference>